<feature type="compositionally biased region" description="Basic and acidic residues" evidence="1">
    <location>
        <begin position="103"/>
        <end position="114"/>
    </location>
</feature>
<feature type="compositionally biased region" description="Acidic residues" evidence="1">
    <location>
        <begin position="302"/>
        <end position="317"/>
    </location>
</feature>
<feature type="compositionally biased region" description="Low complexity" evidence="1">
    <location>
        <begin position="490"/>
        <end position="501"/>
    </location>
</feature>
<feature type="compositionally biased region" description="Basic and acidic residues" evidence="1">
    <location>
        <begin position="580"/>
        <end position="591"/>
    </location>
</feature>
<comment type="caution">
    <text evidence="2">The sequence shown here is derived from an EMBL/GenBank/DDBJ whole genome shotgun (WGS) entry which is preliminary data.</text>
</comment>
<dbReference type="OrthoDB" id="3595585at2759"/>
<sequence length="597" mass="66295">MASADTTRLHISPLTPELLQSILRIAAVEAATDISYHSVQTFPENGYGFVNLPKMDAEKVVKKLNGTILKGKKLKIHEARPAKRPAPNAEGPLDTASTLPQSKPDKASKERKTTDNIVDGYELPQGRHVKRGWTEPAGQNKRSRKSDKKEEKRKSQSSKHTEKPECLFRTTVPPNRSDVVKEKKKSSEKKKKKDKINGDVVVHEFENLTTIPTFLRTGEKPPEEGLTSEYVDGKGWVDRAGNVKEKPVIKDRPKAKELPLEPKRVGEGKKKGMVEKVVPQPPAHVEVDSDETSSSGSSSESSSEEEESDPEEGEEADSALSSPAASSGSDSAASSPSSESGEEEEEEEKVQSMNEEQVKQTNNTINTTTHPSILVTPSKGSPNPPATRKEKPSGQDSSPNQSPAAAAEVHPLEALFKRPAKRRGSSSSKPPLEINTQFSFFGGGDDNDIEEEQDDHAMTTVDNNRSHDYLNIGEPQTPFTKQDFMSRTVRSAAPTPDTAAPRRSRFWEHDDVDDRMDVDDDTHYYGNGDETEVTLATPSKKLAAAGEKKEEEMNDSEFAKWFWENRGDNNRAWKRRRREAAKEKRQRENRQKGIRGK</sequence>
<feature type="compositionally biased region" description="Low complexity" evidence="1">
    <location>
        <begin position="318"/>
        <end position="339"/>
    </location>
</feature>
<feature type="region of interest" description="Disordered" evidence="1">
    <location>
        <begin position="574"/>
        <end position="597"/>
    </location>
</feature>
<feature type="compositionally biased region" description="Basic and acidic residues" evidence="1">
    <location>
        <begin position="147"/>
        <end position="166"/>
    </location>
</feature>
<accession>A0A0H1BRT9</accession>
<feature type="compositionally biased region" description="Low complexity" evidence="1">
    <location>
        <begin position="292"/>
        <end position="301"/>
    </location>
</feature>
<dbReference type="AlphaFoldDB" id="A0A0H1BRT9"/>
<organism evidence="2 3">
    <name type="scientific">Blastomyces silverae</name>
    <dbReference type="NCBI Taxonomy" id="2060906"/>
    <lineage>
        <taxon>Eukaryota</taxon>
        <taxon>Fungi</taxon>
        <taxon>Dikarya</taxon>
        <taxon>Ascomycota</taxon>
        <taxon>Pezizomycotina</taxon>
        <taxon>Eurotiomycetes</taxon>
        <taxon>Eurotiomycetidae</taxon>
        <taxon>Onygenales</taxon>
        <taxon>Ajellomycetaceae</taxon>
        <taxon>Blastomyces</taxon>
    </lineage>
</organism>
<feature type="compositionally biased region" description="Polar residues" evidence="1">
    <location>
        <begin position="394"/>
        <end position="403"/>
    </location>
</feature>
<feature type="compositionally biased region" description="Basic and acidic residues" evidence="1">
    <location>
        <begin position="236"/>
        <end position="274"/>
    </location>
</feature>
<feature type="region of interest" description="Disordered" evidence="1">
    <location>
        <begin position="75"/>
        <end position="199"/>
    </location>
</feature>
<protein>
    <recommendedName>
        <fullName evidence="4">RRM domain-containing protein</fullName>
    </recommendedName>
</protein>
<gene>
    <name evidence="2" type="ORF">EMPG_13019</name>
</gene>
<dbReference type="GO" id="GO:0003676">
    <property type="term" value="F:nucleic acid binding"/>
    <property type="evidence" value="ECO:0007669"/>
    <property type="project" value="InterPro"/>
</dbReference>
<evidence type="ECO:0000313" key="2">
    <source>
        <dbReference type="EMBL" id="KLJ11836.1"/>
    </source>
</evidence>
<keyword evidence="3" id="KW-1185">Reference proteome</keyword>
<proteinExistence type="predicted"/>
<evidence type="ECO:0008006" key="4">
    <source>
        <dbReference type="Google" id="ProtNLM"/>
    </source>
</evidence>
<feature type="compositionally biased region" description="Acidic residues" evidence="1">
    <location>
        <begin position="445"/>
        <end position="454"/>
    </location>
</feature>
<feature type="region of interest" description="Disordered" evidence="1">
    <location>
        <begin position="488"/>
        <end position="507"/>
    </location>
</feature>
<evidence type="ECO:0000313" key="3">
    <source>
        <dbReference type="Proteomes" id="UP000053573"/>
    </source>
</evidence>
<dbReference type="SUPFAM" id="SSF54928">
    <property type="entry name" value="RNA-binding domain, RBD"/>
    <property type="match status" value="1"/>
</dbReference>
<reference evidence="3" key="1">
    <citation type="journal article" date="2015" name="PLoS Genet.">
        <title>The dynamic genome and transcriptome of the human fungal pathogen Blastomyces and close relative Emmonsia.</title>
        <authorList>
            <person name="Munoz J.F."/>
            <person name="Gauthier G.M."/>
            <person name="Desjardins C.A."/>
            <person name="Gallo J.E."/>
            <person name="Holder J."/>
            <person name="Sullivan T.D."/>
            <person name="Marty A.J."/>
            <person name="Carmen J.C."/>
            <person name="Chen Z."/>
            <person name="Ding L."/>
            <person name="Gujja S."/>
            <person name="Magrini V."/>
            <person name="Misas E."/>
            <person name="Mitreva M."/>
            <person name="Priest M."/>
            <person name="Saif S."/>
            <person name="Whiston E.A."/>
            <person name="Young S."/>
            <person name="Zeng Q."/>
            <person name="Goldman W.E."/>
            <person name="Mardis E.R."/>
            <person name="Taylor J.W."/>
            <person name="McEwen J.G."/>
            <person name="Clay O.K."/>
            <person name="Klein B.S."/>
            <person name="Cuomo C.A."/>
        </authorList>
    </citation>
    <scope>NUCLEOTIDE SEQUENCE [LARGE SCALE GENOMIC DNA]</scope>
    <source>
        <strain evidence="3">UAMH 139</strain>
    </source>
</reference>
<feature type="compositionally biased region" description="Polar residues" evidence="1">
    <location>
        <begin position="425"/>
        <end position="439"/>
    </location>
</feature>
<feature type="compositionally biased region" description="Basic residues" evidence="1">
    <location>
        <begin position="182"/>
        <end position="194"/>
    </location>
</feature>
<name>A0A0H1BRT9_9EURO</name>
<dbReference type="Gene3D" id="3.30.70.330">
    <property type="match status" value="1"/>
</dbReference>
<dbReference type="EMBL" id="LDEV01001316">
    <property type="protein sequence ID" value="KLJ11836.1"/>
    <property type="molecule type" value="Genomic_DNA"/>
</dbReference>
<evidence type="ECO:0000256" key="1">
    <source>
        <dbReference type="SAM" id="MobiDB-lite"/>
    </source>
</evidence>
<dbReference type="STRING" id="2060906.A0A0H1BRT9"/>
<feature type="compositionally biased region" description="Polar residues" evidence="1">
    <location>
        <begin position="351"/>
        <end position="371"/>
    </location>
</feature>
<feature type="region of interest" description="Disordered" evidence="1">
    <location>
        <begin position="236"/>
        <end position="481"/>
    </location>
</feature>
<dbReference type="InterPro" id="IPR012677">
    <property type="entry name" value="Nucleotide-bd_a/b_plait_sf"/>
</dbReference>
<dbReference type="Proteomes" id="UP000053573">
    <property type="component" value="Unassembled WGS sequence"/>
</dbReference>
<dbReference type="InterPro" id="IPR035979">
    <property type="entry name" value="RBD_domain_sf"/>
</dbReference>